<feature type="transmembrane region" description="Helical" evidence="7">
    <location>
        <begin position="69"/>
        <end position="87"/>
    </location>
</feature>
<keyword evidence="5 7" id="KW-1133">Transmembrane helix</keyword>
<dbReference type="PATRIC" id="fig|864069.3.peg.4127"/>
<keyword evidence="6 7" id="KW-0472">Membrane</keyword>
<dbReference type="PROSITE" id="PS50893">
    <property type="entry name" value="ABC_TRANSPORTER_2"/>
    <property type="match status" value="1"/>
</dbReference>
<dbReference type="InterPro" id="IPR003593">
    <property type="entry name" value="AAA+_ATPase"/>
</dbReference>
<dbReference type="RefSeq" id="WP_009763289.1">
    <property type="nucleotide sequence ID" value="NZ_CP141048.1"/>
</dbReference>
<gene>
    <name evidence="10" type="ORF">MicloDRAFT_00037970</name>
</gene>
<dbReference type="eggNOG" id="COG4618">
    <property type="taxonomic scope" value="Bacteria"/>
</dbReference>
<comment type="subcellular location">
    <subcellularLocation>
        <location evidence="1">Cell membrane</location>
        <topology evidence="1">Multi-pass membrane protein</topology>
    </subcellularLocation>
</comment>
<evidence type="ECO:0000313" key="10">
    <source>
        <dbReference type="EMBL" id="EIM27239.1"/>
    </source>
</evidence>
<evidence type="ECO:0000259" key="8">
    <source>
        <dbReference type="PROSITE" id="PS50893"/>
    </source>
</evidence>
<feature type="transmembrane region" description="Helical" evidence="7">
    <location>
        <begin position="258"/>
        <end position="276"/>
    </location>
</feature>
<feature type="domain" description="ABC transporter" evidence="8">
    <location>
        <begin position="344"/>
        <end position="579"/>
    </location>
</feature>
<dbReference type="GO" id="GO:0005524">
    <property type="term" value="F:ATP binding"/>
    <property type="evidence" value="ECO:0007669"/>
    <property type="project" value="UniProtKB-KW"/>
</dbReference>
<dbReference type="GO" id="GO:0030256">
    <property type="term" value="C:type I protein secretion system complex"/>
    <property type="evidence" value="ECO:0007669"/>
    <property type="project" value="InterPro"/>
</dbReference>
<evidence type="ECO:0000256" key="5">
    <source>
        <dbReference type="ARBA" id="ARBA00022989"/>
    </source>
</evidence>
<feature type="transmembrane region" description="Helical" evidence="7">
    <location>
        <begin position="25"/>
        <end position="49"/>
    </location>
</feature>
<dbReference type="InterPro" id="IPR039421">
    <property type="entry name" value="Type_1_exporter"/>
</dbReference>
<dbReference type="SMART" id="SM00382">
    <property type="entry name" value="AAA"/>
    <property type="match status" value="1"/>
</dbReference>
<dbReference type="GO" id="GO:0034040">
    <property type="term" value="F:ATPase-coupled lipid transmembrane transporter activity"/>
    <property type="evidence" value="ECO:0007669"/>
    <property type="project" value="TreeGrafter"/>
</dbReference>
<dbReference type="InterPro" id="IPR036640">
    <property type="entry name" value="ABC1_TM_sf"/>
</dbReference>
<keyword evidence="4" id="KW-0067">ATP-binding</keyword>
<evidence type="ECO:0000256" key="1">
    <source>
        <dbReference type="ARBA" id="ARBA00004651"/>
    </source>
</evidence>
<protein>
    <submittedName>
        <fullName evidence="10">Type I secretion system ABC transporter, PrtD family</fullName>
    </submittedName>
</protein>
<feature type="transmembrane region" description="Helical" evidence="7">
    <location>
        <begin position="170"/>
        <end position="189"/>
    </location>
</feature>
<dbReference type="InterPro" id="IPR011527">
    <property type="entry name" value="ABC1_TM_dom"/>
</dbReference>
<dbReference type="Gene3D" id="1.20.1560.10">
    <property type="entry name" value="ABC transporter type 1, transmembrane domain"/>
    <property type="match status" value="1"/>
</dbReference>
<keyword evidence="2 7" id="KW-0812">Transmembrane</keyword>
<dbReference type="STRING" id="864069.MicloDRAFT_00037970"/>
<dbReference type="GO" id="GO:0030253">
    <property type="term" value="P:protein secretion by the type I secretion system"/>
    <property type="evidence" value="ECO:0007669"/>
    <property type="project" value="InterPro"/>
</dbReference>
<dbReference type="NCBIfam" id="TIGR01842">
    <property type="entry name" value="type_I_sec_PrtD"/>
    <property type="match status" value="1"/>
</dbReference>
<dbReference type="HOGENOM" id="CLU_000604_95_6_5"/>
<evidence type="ECO:0000256" key="3">
    <source>
        <dbReference type="ARBA" id="ARBA00022741"/>
    </source>
</evidence>
<sequence>MGSERYGSMMASTDRRNRQTPLQAALMACMSSFLLVFAYSCGFNLLLLSPSIYLLQIYDRVLSSRSVDTLVMLTLIVCVAVLTGGLLDTVRRMALSRIATWLDDRLRPVVLLAAFEYASQSNPARANEAYRDLGTLRQFIDSPMAALFFDLLWAPLFLGVLFLLDPLLGGIGLICALLLVGFALAGEIATRAPLAQAMNAQAKSYSRLWQALNSIHIIRALGMTYGAAKLIHDDAEEARNALQAVTHRTNRIQALARPTRALAQVVIMGAAAWLVLDGHRNPGIIFASSLLFGRGLAPIEGIASGWRTIGATRDAYRRLSDVLEAGTPAVRQNGMKLPVPTGHLTVSNVTYCLPGTNTCVLKGISFRLSPGECLGLIGPSGAGKSVLGRLIAGLSTPATGCIALDAIEVATWRRAGGGGHFGYMPQEIELFGGSVGEAIGRLTGSDQAEVIEAARLVGLHEAIMQLPRAYDTEMSEAAGRLLLGQRQRLGIARACFRRPRLVVLDEPNANLDHRGEQILFNVIETLKASGATVVVITHRTGILPATDKIAILEAGSLSAFGRSQEIFERHLRHPQIDASRRPSPPTEVR</sequence>
<reference evidence="10 11" key="1">
    <citation type="submission" date="2012-02" db="EMBL/GenBank/DDBJ databases">
        <title>Improved High-Quality Draft sequence of Microvirga sp. WSM3557.</title>
        <authorList>
            <consortium name="US DOE Joint Genome Institute"/>
            <person name="Lucas S."/>
            <person name="Han J."/>
            <person name="Lapidus A."/>
            <person name="Cheng J.-F."/>
            <person name="Goodwin L."/>
            <person name="Pitluck S."/>
            <person name="Peters L."/>
            <person name="Zhang X."/>
            <person name="Detter J.C."/>
            <person name="Han C."/>
            <person name="Tapia R."/>
            <person name="Land M."/>
            <person name="Hauser L."/>
            <person name="Kyrpides N."/>
            <person name="Ivanova N."/>
            <person name="Pagani I."/>
            <person name="Brau L."/>
            <person name="Yates R."/>
            <person name="O'Hara G."/>
            <person name="Rui T."/>
            <person name="Howieson J."/>
            <person name="Reeve W."/>
            <person name="Woyke T."/>
        </authorList>
    </citation>
    <scope>NUCLEOTIDE SEQUENCE [LARGE SCALE GENOMIC DNA]</scope>
    <source>
        <strain evidence="10 11">WSM3557</strain>
    </source>
</reference>
<feature type="transmembrane region" description="Helical" evidence="7">
    <location>
        <begin position="145"/>
        <end position="164"/>
    </location>
</feature>
<dbReference type="EMBL" id="JH660645">
    <property type="protein sequence ID" value="EIM27239.1"/>
    <property type="molecule type" value="Genomic_DNA"/>
</dbReference>
<dbReference type="PANTHER" id="PTHR24221">
    <property type="entry name" value="ATP-BINDING CASSETTE SUB-FAMILY B"/>
    <property type="match status" value="1"/>
</dbReference>
<dbReference type="InterPro" id="IPR010128">
    <property type="entry name" value="ATPase_T1SS_PrtD-like"/>
</dbReference>
<dbReference type="PROSITE" id="PS50929">
    <property type="entry name" value="ABC_TM1F"/>
    <property type="match status" value="1"/>
</dbReference>
<evidence type="ECO:0000256" key="6">
    <source>
        <dbReference type="ARBA" id="ARBA00023136"/>
    </source>
</evidence>
<keyword evidence="11" id="KW-1185">Reference proteome</keyword>
<dbReference type="GO" id="GO:0140359">
    <property type="term" value="F:ABC-type transporter activity"/>
    <property type="evidence" value="ECO:0007669"/>
    <property type="project" value="InterPro"/>
</dbReference>
<evidence type="ECO:0000256" key="4">
    <source>
        <dbReference type="ARBA" id="ARBA00022840"/>
    </source>
</evidence>
<dbReference type="InterPro" id="IPR003439">
    <property type="entry name" value="ABC_transporter-like_ATP-bd"/>
</dbReference>
<name>I4YTE7_9HYPH</name>
<dbReference type="GO" id="GO:0016887">
    <property type="term" value="F:ATP hydrolysis activity"/>
    <property type="evidence" value="ECO:0007669"/>
    <property type="project" value="InterPro"/>
</dbReference>
<dbReference type="Pfam" id="PF00005">
    <property type="entry name" value="ABC_tran"/>
    <property type="match status" value="1"/>
</dbReference>
<evidence type="ECO:0000256" key="2">
    <source>
        <dbReference type="ARBA" id="ARBA00022692"/>
    </source>
</evidence>
<feature type="domain" description="ABC transmembrane type-1" evidence="9">
    <location>
        <begin position="34"/>
        <end position="311"/>
    </location>
</feature>
<accession>I4YTE7</accession>
<keyword evidence="3" id="KW-0547">Nucleotide-binding</keyword>
<organism evidence="10 11">
    <name type="scientific">Microvirga lotononidis</name>
    <dbReference type="NCBI Taxonomy" id="864069"/>
    <lineage>
        <taxon>Bacteria</taxon>
        <taxon>Pseudomonadati</taxon>
        <taxon>Pseudomonadota</taxon>
        <taxon>Alphaproteobacteria</taxon>
        <taxon>Hyphomicrobiales</taxon>
        <taxon>Methylobacteriaceae</taxon>
        <taxon>Microvirga</taxon>
    </lineage>
</organism>
<dbReference type="PROSITE" id="PS51257">
    <property type="entry name" value="PROKAR_LIPOPROTEIN"/>
    <property type="match status" value="1"/>
</dbReference>
<evidence type="ECO:0000313" key="11">
    <source>
        <dbReference type="Proteomes" id="UP000003947"/>
    </source>
</evidence>
<evidence type="ECO:0000259" key="9">
    <source>
        <dbReference type="PROSITE" id="PS50929"/>
    </source>
</evidence>
<dbReference type="SUPFAM" id="SSF52540">
    <property type="entry name" value="P-loop containing nucleoside triphosphate hydrolases"/>
    <property type="match status" value="1"/>
</dbReference>
<dbReference type="Pfam" id="PF00664">
    <property type="entry name" value="ABC_membrane"/>
    <property type="match status" value="1"/>
</dbReference>
<proteinExistence type="predicted"/>
<dbReference type="Proteomes" id="UP000003947">
    <property type="component" value="Unassembled WGS sequence"/>
</dbReference>
<dbReference type="PANTHER" id="PTHR24221:SF248">
    <property type="entry name" value="ABC TRANSPORTER TRANSMEMBRANE REGION"/>
    <property type="match status" value="1"/>
</dbReference>
<dbReference type="AlphaFoldDB" id="I4YTE7"/>
<evidence type="ECO:0000256" key="7">
    <source>
        <dbReference type="SAM" id="Phobius"/>
    </source>
</evidence>
<dbReference type="GO" id="GO:0005886">
    <property type="term" value="C:plasma membrane"/>
    <property type="evidence" value="ECO:0007669"/>
    <property type="project" value="UniProtKB-SubCell"/>
</dbReference>
<dbReference type="SUPFAM" id="SSF90123">
    <property type="entry name" value="ABC transporter transmembrane region"/>
    <property type="match status" value="1"/>
</dbReference>
<dbReference type="InterPro" id="IPR027417">
    <property type="entry name" value="P-loop_NTPase"/>
</dbReference>
<dbReference type="Gene3D" id="3.40.50.300">
    <property type="entry name" value="P-loop containing nucleotide triphosphate hydrolases"/>
    <property type="match status" value="1"/>
</dbReference>